<accession>A0ABP0Z2J5</accession>
<organism evidence="1 2">
    <name type="scientific">Citrullus colocynthis</name>
    <name type="common">colocynth</name>
    <dbReference type="NCBI Taxonomy" id="252529"/>
    <lineage>
        <taxon>Eukaryota</taxon>
        <taxon>Viridiplantae</taxon>
        <taxon>Streptophyta</taxon>
        <taxon>Embryophyta</taxon>
        <taxon>Tracheophyta</taxon>
        <taxon>Spermatophyta</taxon>
        <taxon>Magnoliopsida</taxon>
        <taxon>eudicotyledons</taxon>
        <taxon>Gunneridae</taxon>
        <taxon>Pentapetalae</taxon>
        <taxon>rosids</taxon>
        <taxon>fabids</taxon>
        <taxon>Cucurbitales</taxon>
        <taxon>Cucurbitaceae</taxon>
        <taxon>Benincaseae</taxon>
        <taxon>Citrullus</taxon>
    </lineage>
</organism>
<protein>
    <submittedName>
        <fullName evidence="1">Uncharacterized protein</fullName>
    </submittedName>
</protein>
<proteinExistence type="predicted"/>
<dbReference type="EMBL" id="OZ021741">
    <property type="protein sequence ID" value="CAK9326035.1"/>
    <property type="molecule type" value="Genomic_DNA"/>
</dbReference>
<sequence>MYPSQGEANIDKPTLKALLATTQGGKQKARVFTLTKEEAEDTDAVAIGLFFWTLPLFSRYV</sequence>
<evidence type="ECO:0000313" key="1">
    <source>
        <dbReference type="EMBL" id="CAK9326035.1"/>
    </source>
</evidence>
<name>A0ABP0Z2J5_9ROSI</name>
<feature type="non-terminal residue" evidence="1">
    <location>
        <position position="61"/>
    </location>
</feature>
<gene>
    <name evidence="1" type="ORF">CITCOLO1_LOCUS18360</name>
</gene>
<keyword evidence="2" id="KW-1185">Reference proteome</keyword>
<dbReference type="Proteomes" id="UP001642487">
    <property type="component" value="Chromosome 7"/>
</dbReference>
<evidence type="ECO:0000313" key="2">
    <source>
        <dbReference type="Proteomes" id="UP001642487"/>
    </source>
</evidence>
<reference evidence="1 2" key="1">
    <citation type="submission" date="2024-03" db="EMBL/GenBank/DDBJ databases">
        <authorList>
            <person name="Gkanogiannis A."/>
            <person name="Becerra Lopez-Lavalle L."/>
        </authorList>
    </citation>
    <scope>NUCLEOTIDE SEQUENCE [LARGE SCALE GENOMIC DNA]</scope>
</reference>